<keyword evidence="2" id="KW-1185">Reference proteome</keyword>
<dbReference type="Proteomes" id="UP001225761">
    <property type="component" value="Unassembled WGS sequence"/>
</dbReference>
<sequence>MKTNVLTSIAILLFATLTTFGQGCFLNGSSSNLGQTTKFSGNPNFDQINTQEYYYLVQKFGVSPDLYYLQDGDTPNAYATPKVSNPNLQDGTVLIGFSLIQQECLQSSSGTCSAIPIVMAHEFAHIVDFKFGTGLSGKHKELFADYLAGCYMYFRSVEFKTTFVQEAALSFFQKGDYSFNSPQHHGTPNQRYNCLMNGYQLAYNMSMRGQHLSLQGAVNAAIQYVRRF</sequence>
<gene>
    <name evidence="1" type="ORF">QM481_05235</name>
</gene>
<proteinExistence type="predicted"/>
<protein>
    <recommendedName>
        <fullName evidence="3">Metalloprotease</fullName>
    </recommendedName>
</protein>
<evidence type="ECO:0000313" key="2">
    <source>
        <dbReference type="Proteomes" id="UP001225761"/>
    </source>
</evidence>
<dbReference type="PROSITE" id="PS51257">
    <property type="entry name" value="PROKAR_LIPOPROTEIN"/>
    <property type="match status" value="1"/>
</dbReference>
<evidence type="ECO:0000313" key="1">
    <source>
        <dbReference type="EMBL" id="MDI9873918.1"/>
    </source>
</evidence>
<reference evidence="1 2" key="1">
    <citation type="submission" date="2023-05" db="EMBL/GenBank/DDBJ databases">
        <title>Novel species of genus Flectobacillus isolated from stream in China.</title>
        <authorList>
            <person name="Lu H."/>
        </authorList>
    </citation>
    <scope>NUCLEOTIDE SEQUENCE [LARGE SCALE GENOMIC DNA]</scope>
    <source>
        <strain evidence="1 2">LFS242W</strain>
    </source>
</reference>
<name>A0ABT6YYG2_9BACT</name>
<comment type="caution">
    <text evidence="1">The sequence shown here is derived from an EMBL/GenBank/DDBJ whole genome shotgun (WGS) entry which is preliminary data.</text>
</comment>
<evidence type="ECO:0008006" key="3">
    <source>
        <dbReference type="Google" id="ProtNLM"/>
    </source>
</evidence>
<accession>A0ABT6YYG2</accession>
<dbReference type="EMBL" id="JASHIE010000003">
    <property type="protein sequence ID" value="MDI9873918.1"/>
    <property type="molecule type" value="Genomic_DNA"/>
</dbReference>
<organism evidence="1 2">
    <name type="scientific">Flectobacillus rivi</name>
    <dbReference type="NCBI Taxonomy" id="2984209"/>
    <lineage>
        <taxon>Bacteria</taxon>
        <taxon>Pseudomonadati</taxon>
        <taxon>Bacteroidota</taxon>
        <taxon>Cytophagia</taxon>
        <taxon>Cytophagales</taxon>
        <taxon>Flectobacillaceae</taxon>
        <taxon>Flectobacillus</taxon>
    </lineage>
</organism>
<dbReference type="RefSeq" id="WP_283380917.1">
    <property type="nucleotide sequence ID" value="NZ_JASHIE010000003.1"/>
</dbReference>